<accession>A0A1I4Z7M9</accession>
<evidence type="ECO:0000256" key="1">
    <source>
        <dbReference type="SAM" id="MobiDB-lite"/>
    </source>
</evidence>
<sequence>MIEILLILPIIKVIICSINSTYKFIIGIKSLHFFVSNFFLTASASINRKNGLLTNLNYYLFMIKNFTPNLLSTSYYYNLFSKKIVFLFFAIFVSPFLFSQVCGTPGADGPILISSSINTYFPIATNISLAAGQNSVNLGAVPPTDSYGNSFGTLQINSGDLLLIIQMQDASINATDNNRYGSGELNSGPDLLGGTGFTSIGNTGLYEYVVASNNVPLTGGNLTFVGTGAGNGLLNSYVNAAATTTSGKKTFQIVRVPQYSNLTLTANVTTPPFNGVCGGVIAFNVSGTFNFNGFTIDGNARGFRGGYSPQAGSGSNNGSAYVGLSSNTVISGKGEGIAGTPRFMWDGFNQVDNIIEGMPNGSAGRGAPANAGGGGNDHNAGGGGGGNGGNGGLGGRGWQGNGGDINPLTGGGRPGFKSFLTATPDMNRLIMGGGGGAGDANNATSGVKGGVGGAIVIINAGTIQGNGSIFANGGNGAPGTYANAPDGAGGGGAGGSVFLNISNSSTATIIIQARGGNGGNTENDNNNSHGPGGGGGGGIVRHNLVGAVTISANVSKGVSGRTNAGAGITHGAIDGEDGYLSYYVAATDLPPNLNLNNLCLPNLETKVTSLFSTVCNQVNGTFSYAVEIKNTGSGNAGNVQLDFKFPVGIEYDTATSIYSLGAAGPAGALINTGTANNPIVGGYNIPKDGYVTITITGRIVGAISNGTYSVDAQALYLDPTRTASGPTRRITPLVNAFNSANTSYQTGGSGNVLGFNFSGAATNVDDVSFILAPTLVLSNGNQSQTVCTGTAISSTVYTWGGSATDVTVASLPTGLTATKNAAAKTVTITGIPSATGTYSVNTIGQTAPCTAISLGGTITVNPLPSIYSVTGGGAYCSGGGGVAVGLANSQSGINYQLQIGGVNDGAAVAGTGSAISFGNKTAVGIYTVVATNATTGCNTSMTGSGVVSINSLPAAPTAPMNVTVCETGSSQTLTATATVPSGSSIVWYDAAIGGNVVNPPTLVSTTAATRTLYGQTSNGTCSSSNRTAVTLTILAAPGTQFATTSDITVACGALTTSTLSYSNNSTTCPISGSVTSTLSAIPSTCGGPVTESWTFTDQLGRTISKTRTITVSPAALPTMTAPADITVACGALPAPSTLSFSNGLTGGCEISGTSNASTFSTTPNSCGGTVTETWTATDTCGRALASVSRTITVSPAALSTMTAPADITVACGALPAPSTISYSNGLTGGCEISGTSNASTFSTTPNSCGGTVTETWTATDTCGRALASV</sequence>
<dbReference type="AlphaFoldDB" id="A0A1I4Z7M9"/>
<protein>
    <submittedName>
        <fullName evidence="3">Uncharacterized protein</fullName>
    </submittedName>
</protein>
<feature type="region of interest" description="Disordered" evidence="1">
    <location>
        <begin position="516"/>
        <end position="536"/>
    </location>
</feature>
<dbReference type="EMBL" id="FOUT01000014">
    <property type="protein sequence ID" value="SFN45979.1"/>
    <property type="molecule type" value="Genomic_DNA"/>
</dbReference>
<feature type="region of interest" description="Disordered" evidence="1">
    <location>
        <begin position="359"/>
        <end position="415"/>
    </location>
</feature>
<name>A0A1I4Z7M9_9FLAO</name>
<dbReference type="eggNOG" id="COG2885">
    <property type="taxonomic scope" value="Bacteria"/>
</dbReference>
<keyword evidence="2" id="KW-0472">Membrane</keyword>
<dbReference type="eggNOG" id="COG2911">
    <property type="taxonomic scope" value="Bacteria"/>
</dbReference>
<feature type="non-terminal residue" evidence="3">
    <location>
        <position position="1269"/>
    </location>
</feature>
<feature type="compositionally biased region" description="Low complexity" evidence="1">
    <location>
        <begin position="520"/>
        <end position="529"/>
    </location>
</feature>
<evidence type="ECO:0000313" key="3">
    <source>
        <dbReference type="EMBL" id="SFN45979.1"/>
    </source>
</evidence>
<keyword evidence="2" id="KW-1133">Transmembrane helix</keyword>
<reference evidence="4" key="1">
    <citation type="submission" date="2016-10" db="EMBL/GenBank/DDBJ databases">
        <authorList>
            <person name="Varghese N."/>
            <person name="Submissions S."/>
        </authorList>
    </citation>
    <scope>NUCLEOTIDE SEQUENCE [LARGE SCALE GENOMIC DNA]</scope>
    <source>
        <strain evidence="4">DSM 4002</strain>
    </source>
</reference>
<evidence type="ECO:0000313" key="4">
    <source>
        <dbReference type="Proteomes" id="UP000182961"/>
    </source>
</evidence>
<feature type="transmembrane region" description="Helical" evidence="2">
    <location>
        <begin position="84"/>
        <end position="101"/>
    </location>
</feature>
<gene>
    <name evidence="3" type="ORF">SAMN05444143_1141</name>
</gene>
<organism evidence="3 4">
    <name type="scientific">Flavobacterium succinicans</name>
    <dbReference type="NCBI Taxonomy" id="29536"/>
    <lineage>
        <taxon>Bacteria</taxon>
        <taxon>Pseudomonadati</taxon>
        <taxon>Bacteroidota</taxon>
        <taxon>Flavobacteriia</taxon>
        <taxon>Flavobacteriales</taxon>
        <taxon>Flavobacteriaceae</taxon>
        <taxon>Flavobacterium</taxon>
    </lineage>
</organism>
<feature type="compositionally biased region" description="Low complexity" evidence="1">
    <location>
        <begin position="360"/>
        <end position="370"/>
    </location>
</feature>
<keyword evidence="4" id="KW-1185">Reference proteome</keyword>
<dbReference type="eggNOG" id="COG3866">
    <property type="taxonomic scope" value="Bacteria"/>
</dbReference>
<dbReference type="Proteomes" id="UP000182961">
    <property type="component" value="Unassembled WGS sequence"/>
</dbReference>
<proteinExistence type="predicted"/>
<keyword evidence="2" id="KW-0812">Transmembrane</keyword>
<evidence type="ECO:0000256" key="2">
    <source>
        <dbReference type="SAM" id="Phobius"/>
    </source>
</evidence>
<feature type="compositionally biased region" description="Gly residues" evidence="1">
    <location>
        <begin position="371"/>
        <end position="414"/>
    </location>
</feature>